<comment type="similarity">
    <text evidence="2 6">Belongs to the plant self-incompatibility (S1) protein family.</text>
</comment>
<dbReference type="Proteomes" id="UP001154282">
    <property type="component" value="Unassembled WGS sequence"/>
</dbReference>
<evidence type="ECO:0000313" key="8">
    <source>
        <dbReference type="Proteomes" id="UP001154282"/>
    </source>
</evidence>
<dbReference type="PANTHER" id="PTHR31232:SF149">
    <property type="entry name" value="S-PROTEIN HOMOLOG"/>
    <property type="match status" value="1"/>
</dbReference>
<proteinExistence type="inferred from homology"/>
<dbReference type="Pfam" id="PF05938">
    <property type="entry name" value="Self-incomp_S1"/>
    <property type="match status" value="1"/>
</dbReference>
<evidence type="ECO:0000313" key="7">
    <source>
        <dbReference type="EMBL" id="CAI0465991.1"/>
    </source>
</evidence>
<keyword evidence="3 6" id="KW-0713">Self-incompatibility</keyword>
<feature type="signal peptide" evidence="6">
    <location>
        <begin position="1"/>
        <end position="23"/>
    </location>
</feature>
<evidence type="ECO:0000256" key="4">
    <source>
        <dbReference type="ARBA" id="ARBA00022525"/>
    </source>
</evidence>
<keyword evidence="8" id="KW-1185">Reference proteome</keyword>
<dbReference type="AlphaFoldDB" id="A0AAV0P574"/>
<keyword evidence="5 6" id="KW-0732">Signal</keyword>
<evidence type="ECO:0000256" key="3">
    <source>
        <dbReference type="ARBA" id="ARBA00022471"/>
    </source>
</evidence>
<evidence type="ECO:0000256" key="5">
    <source>
        <dbReference type="ARBA" id="ARBA00022729"/>
    </source>
</evidence>
<comment type="subcellular location">
    <subcellularLocation>
        <location evidence="1 6">Secreted</location>
    </subcellularLocation>
</comment>
<evidence type="ECO:0000256" key="1">
    <source>
        <dbReference type="ARBA" id="ARBA00004613"/>
    </source>
</evidence>
<sequence>MWTQNCFFVALLLLTVATSFIEAHGHQHWWDLGFQKARVEVRNELEGERELRVHCRSGDDDLGLRVLKPHNFFSWKFRPNLWRTTQFYCAMDWGEGRVHLFDIYIWRRDYARCGNCLWIVKHSGPCFYDMGNRAYDFCYPWNPGSLMKLH</sequence>
<reference evidence="7" key="1">
    <citation type="submission" date="2022-08" db="EMBL/GenBank/DDBJ databases">
        <authorList>
            <person name="Gutierrez-Valencia J."/>
        </authorList>
    </citation>
    <scope>NUCLEOTIDE SEQUENCE</scope>
</reference>
<evidence type="ECO:0000256" key="2">
    <source>
        <dbReference type="ARBA" id="ARBA00005581"/>
    </source>
</evidence>
<comment type="caution">
    <text evidence="7">The sequence shown here is derived from an EMBL/GenBank/DDBJ whole genome shotgun (WGS) entry which is preliminary data.</text>
</comment>
<name>A0AAV0P574_9ROSI</name>
<feature type="chain" id="PRO_5043108062" description="S-protein homolog" evidence="6">
    <location>
        <begin position="24"/>
        <end position="150"/>
    </location>
</feature>
<accession>A0AAV0P574</accession>
<dbReference type="GO" id="GO:0005576">
    <property type="term" value="C:extracellular region"/>
    <property type="evidence" value="ECO:0007669"/>
    <property type="project" value="UniProtKB-SubCell"/>
</dbReference>
<gene>
    <name evidence="7" type="ORF">LITE_LOCUS36845</name>
</gene>
<keyword evidence="4 6" id="KW-0964">Secreted</keyword>
<protein>
    <recommendedName>
        <fullName evidence="6">S-protein homolog</fullName>
    </recommendedName>
</protein>
<evidence type="ECO:0000256" key="6">
    <source>
        <dbReference type="RuleBase" id="RU367044"/>
    </source>
</evidence>
<dbReference type="InterPro" id="IPR010264">
    <property type="entry name" value="Self-incomp_S1"/>
</dbReference>
<organism evidence="7 8">
    <name type="scientific">Linum tenue</name>
    <dbReference type="NCBI Taxonomy" id="586396"/>
    <lineage>
        <taxon>Eukaryota</taxon>
        <taxon>Viridiplantae</taxon>
        <taxon>Streptophyta</taxon>
        <taxon>Embryophyta</taxon>
        <taxon>Tracheophyta</taxon>
        <taxon>Spermatophyta</taxon>
        <taxon>Magnoliopsida</taxon>
        <taxon>eudicotyledons</taxon>
        <taxon>Gunneridae</taxon>
        <taxon>Pentapetalae</taxon>
        <taxon>rosids</taxon>
        <taxon>fabids</taxon>
        <taxon>Malpighiales</taxon>
        <taxon>Linaceae</taxon>
        <taxon>Linum</taxon>
    </lineage>
</organism>
<dbReference type="PANTHER" id="PTHR31232">
    <property type="match status" value="1"/>
</dbReference>
<dbReference type="GO" id="GO:0060320">
    <property type="term" value="P:rejection of self pollen"/>
    <property type="evidence" value="ECO:0007669"/>
    <property type="project" value="UniProtKB-KW"/>
</dbReference>
<dbReference type="EMBL" id="CAMGYJ010000008">
    <property type="protein sequence ID" value="CAI0465991.1"/>
    <property type="molecule type" value="Genomic_DNA"/>
</dbReference>